<accession>A0A7J4XZ76</accession>
<dbReference type="PANTHER" id="PTHR24096">
    <property type="entry name" value="LONG-CHAIN-FATTY-ACID--COA LIGASE"/>
    <property type="match status" value="1"/>
</dbReference>
<dbReference type="AlphaFoldDB" id="A0A7J4XZ76"/>
<reference evidence="2 3" key="1">
    <citation type="journal article" date="2019" name="Nat. Med.">
        <title>A library of human gut bacterial isolates paired with longitudinal multiomics data enables mechanistic microbiome research.</title>
        <authorList>
            <person name="Poyet M."/>
            <person name="Groussin M."/>
            <person name="Gibbons S.M."/>
            <person name="Avila-Pacheco J."/>
            <person name="Jiang X."/>
            <person name="Kearney S.M."/>
            <person name="Perrotta A.R."/>
            <person name="Berdy B."/>
            <person name="Zhao S."/>
            <person name="Lieberman T.D."/>
            <person name="Swanson P.K."/>
            <person name="Smith M."/>
            <person name="Roesemann S."/>
            <person name="Alexander J.E."/>
            <person name="Rich S.A."/>
            <person name="Livny J."/>
            <person name="Vlamakis H."/>
            <person name="Clish C."/>
            <person name="Bullock K."/>
            <person name="Deik A."/>
            <person name="Scott J."/>
            <person name="Pierce K.A."/>
            <person name="Xavier R.J."/>
            <person name="Alm E.J."/>
        </authorList>
    </citation>
    <scope>NUCLEOTIDE SEQUENCE [LARGE SCALE GENOMIC DNA]</scope>
    <source>
        <strain evidence="2 3">BIOML-A15</strain>
    </source>
</reference>
<evidence type="ECO:0000313" key="3">
    <source>
        <dbReference type="Proteomes" id="UP000424805"/>
    </source>
</evidence>
<evidence type="ECO:0000259" key="1">
    <source>
        <dbReference type="Pfam" id="PF00501"/>
    </source>
</evidence>
<sequence>MISIKDILQNYKLSVLAVDEDGNSYSYSQALSFARNIGKVYRERPLVFCLAENSIGSLMGYLSFMQNRWVALMLDAKLDSELLQGLVGKYQPNLIWMPDSRVQEFTNAKLIYQDYGYSLIELNSDQIHLHTDLGLLLTTSGSTGSPKLVRLSYQNLLANAFSIAEYLDITAEERPITSLPMYYSFGLSVINSHVVKGATLLLSKRGLMEKEFWNMLKEQKGTSMSGVPYTFEMLHRLRFQRMNLPDLRTITQAGGKLNDNLIEFFALHAQKTGQRFFVMYGQTEATARMSYLPYQQTLDKIGSIGIPIPGGRFMLMDDLGNEITETGKGGELVYLGENVSLGYAESQDDLLLGDENQGCLATGDIAQVDSDGYYYIVGRKKRFIKIFGNRVNLDASEQLLKALYPDIVCTGRDDKMYIYTLESGKEDEIRSFIAHKLGIHISAFVVRQIDEIPKNNSGKVLYAHLSIE</sequence>
<name>A0A7J4XZ76_BACOV</name>
<organism evidence="2 3">
    <name type="scientific">Bacteroides ovatus</name>
    <dbReference type="NCBI Taxonomy" id="28116"/>
    <lineage>
        <taxon>Bacteria</taxon>
        <taxon>Pseudomonadati</taxon>
        <taxon>Bacteroidota</taxon>
        <taxon>Bacteroidia</taxon>
        <taxon>Bacteroidales</taxon>
        <taxon>Bacteroidaceae</taxon>
        <taxon>Bacteroides</taxon>
    </lineage>
</organism>
<dbReference type="EMBL" id="VWFP01000008">
    <property type="protein sequence ID" value="KAA4627664.1"/>
    <property type="molecule type" value="Genomic_DNA"/>
</dbReference>
<dbReference type="Proteomes" id="UP000424805">
    <property type="component" value="Unassembled WGS sequence"/>
</dbReference>
<evidence type="ECO:0000313" key="2">
    <source>
        <dbReference type="EMBL" id="KAA4627664.1"/>
    </source>
</evidence>
<gene>
    <name evidence="2" type="ORF">F3B90_09315</name>
</gene>
<proteinExistence type="predicted"/>
<dbReference type="Pfam" id="PF00501">
    <property type="entry name" value="AMP-binding"/>
    <property type="match status" value="1"/>
</dbReference>
<protein>
    <submittedName>
        <fullName evidence="2">AMP-binding protein</fullName>
    </submittedName>
</protein>
<dbReference type="InterPro" id="IPR000873">
    <property type="entry name" value="AMP-dep_synth/lig_dom"/>
</dbReference>
<comment type="caution">
    <text evidence="2">The sequence shown here is derived from an EMBL/GenBank/DDBJ whole genome shotgun (WGS) entry which is preliminary data.</text>
</comment>
<dbReference type="InterPro" id="IPR042099">
    <property type="entry name" value="ANL_N_sf"/>
</dbReference>
<dbReference type="InterPro" id="IPR020845">
    <property type="entry name" value="AMP-binding_CS"/>
</dbReference>
<dbReference type="PROSITE" id="PS00455">
    <property type="entry name" value="AMP_BINDING"/>
    <property type="match status" value="1"/>
</dbReference>
<feature type="domain" description="AMP-dependent synthetase/ligase" evidence="1">
    <location>
        <begin position="18"/>
        <end position="343"/>
    </location>
</feature>
<dbReference type="SUPFAM" id="SSF56801">
    <property type="entry name" value="Acetyl-CoA synthetase-like"/>
    <property type="match status" value="1"/>
</dbReference>
<dbReference type="Gene3D" id="3.40.50.12780">
    <property type="entry name" value="N-terminal domain of ligase-like"/>
    <property type="match status" value="1"/>
</dbReference>